<keyword evidence="2" id="KW-0805">Transcription regulation</keyword>
<dbReference type="PANTHER" id="PTHR45959">
    <property type="entry name" value="BHLH TRANSCRIPTION FACTOR"/>
    <property type="match status" value="1"/>
</dbReference>
<accession>A0AAV1D8S1</accession>
<dbReference type="InterPro" id="IPR036638">
    <property type="entry name" value="HLH_DNA-bd_sf"/>
</dbReference>
<dbReference type="Gene3D" id="4.10.280.10">
    <property type="entry name" value="Helix-loop-helix DNA-binding domain"/>
    <property type="match status" value="1"/>
</dbReference>
<dbReference type="InterPro" id="IPR011598">
    <property type="entry name" value="bHLH_dom"/>
</dbReference>
<dbReference type="PANTHER" id="PTHR45959:SF2">
    <property type="entry name" value="BHLH TRANSCRIPTION FACTOR"/>
    <property type="match status" value="1"/>
</dbReference>
<dbReference type="Pfam" id="PF00010">
    <property type="entry name" value="HLH"/>
    <property type="match status" value="1"/>
</dbReference>
<evidence type="ECO:0000256" key="5">
    <source>
        <dbReference type="SAM" id="MobiDB-lite"/>
    </source>
</evidence>
<evidence type="ECO:0000259" key="6">
    <source>
        <dbReference type="PROSITE" id="PS50888"/>
    </source>
</evidence>
<dbReference type="SMART" id="SM00353">
    <property type="entry name" value="HLH"/>
    <property type="match status" value="1"/>
</dbReference>
<dbReference type="GO" id="GO:0046983">
    <property type="term" value="F:protein dimerization activity"/>
    <property type="evidence" value="ECO:0007669"/>
    <property type="project" value="InterPro"/>
</dbReference>
<proteinExistence type="predicted"/>
<name>A0AAV1D8S1_OLDCO</name>
<organism evidence="7 8">
    <name type="scientific">Oldenlandia corymbosa var. corymbosa</name>
    <dbReference type="NCBI Taxonomy" id="529605"/>
    <lineage>
        <taxon>Eukaryota</taxon>
        <taxon>Viridiplantae</taxon>
        <taxon>Streptophyta</taxon>
        <taxon>Embryophyta</taxon>
        <taxon>Tracheophyta</taxon>
        <taxon>Spermatophyta</taxon>
        <taxon>Magnoliopsida</taxon>
        <taxon>eudicotyledons</taxon>
        <taxon>Gunneridae</taxon>
        <taxon>Pentapetalae</taxon>
        <taxon>asterids</taxon>
        <taxon>lamiids</taxon>
        <taxon>Gentianales</taxon>
        <taxon>Rubiaceae</taxon>
        <taxon>Rubioideae</taxon>
        <taxon>Spermacoceae</taxon>
        <taxon>Hedyotis-Oldenlandia complex</taxon>
        <taxon>Oldenlandia</taxon>
    </lineage>
</organism>
<evidence type="ECO:0000256" key="3">
    <source>
        <dbReference type="ARBA" id="ARBA00023163"/>
    </source>
</evidence>
<keyword evidence="4" id="KW-0539">Nucleus</keyword>
<dbReference type="PROSITE" id="PS50888">
    <property type="entry name" value="BHLH"/>
    <property type="match status" value="1"/>
</dbReference>
<dbReference type="AlphaFoldDB" id="A0AAV1D8S1"/>
<dbReference type="GO" id="GO:0005634">
    <property type="term" value="C:nucleus"/>
    <property type="evidence" value="ECO:0007669"/>
    <property type="project" value="UniProtKB-SubCell"/>
</dbReference>
<evidence type="ECO:0000256" key="2">
    <source>
        <dbReference type="ARBA" id="ARBA00023015"/>
    </source>
</evidence>
<protein>
    <submittedName>
        <fullName evidence="7">OLC1v1002808C2</fullName>
    </submittedName>
</protein>
<dbReference type="InterPro" id="IPR052610">
    <property type="entry name" value="bHLH_transcription_regulator"/>
</dbReference>
<feature type="region of interest" description="Disordered" evidence="5">
    <location>
        <begin position="46"/>
        <end position="104"/>
    </location>
</feature>
<dbReference type="Proteomes" id="UP001161247">
    <property type="component" value="Chromosome 4"/>
</dbReference>
<keyword evidence="3" id="KW-0804">Transcription</keyword>
<evidence type="ECO:0000256" key="4">
    <source>
        <dbReference type="ARBA" id="ARBA00023242"/>
    </source>
</evidence>
<feature type="domain" description="BHLH" evidence="6">
    <location>
        <begin position="184"/>
        <end position="233"/>
    </location>
</feature>
<reference evidence="7" key="1">
    <citation type="submission" date="2023-03" db="EMBL/GenBank/DDBJ databases">
        <authorList>
            <person name="Julca I."/>
        </authorList>
    </citation>
    <scope>NUCLEOTIDE SEQUENCE</scope>
</reference>
<dbReference type="SUPFAM" id="SSF47459">
    <property type="entry name" value="HLH, helix-loop-helix DNA-binding domain"/>
    <property type="match status" value="1"/>
</dbReference>
<gene>
    <name evidence="7" type="ORF">OLC1_LOCUS13161</name>
</gene>
<evidence type="ECO:0000313" key="7">
    <source>
        <dbReference type="EMBL" id="CAI9104180.1"/>
    </source>
</evidence>
<evidence type="ECO:0000256" key="1">
    <source>
        <dbReference type="ARBA" id="ARBA00004123"/>
    </source>
</evidence>
<comment type="subcellular location">
    <subcellularLocation>
        <location evidence="1">Nucleus</location>
    </subcellularLocation>
</comment>
<sequence length="365" mass="41055">METITCLAELGMDHGFMNNWSMNSLDEISTITSIYENDHFNNSSNIHSYSHHHHHQPDLFNPNKHYLDLSPNEINTNRPMKQQKSSSWSSSNSDQTSTPPHTAATVTSPIFHVVNSSNTFNEHHVSPVKPKEEIKSSFTMNFASAEIISPTVVGSYDIHQNQNYVFKASQGAKRVTTATNSARPNAQDHIIAERKRRQKLTQRFITMSHLLPGLKKLDKASVLGDAIKYIKELQEKVATLEEGTKKSVETAVLMKKTKICEDGNNFSSDENISDGPYDVPLPQIEAKICNKEVLIRVHCEKIKGVQEAMVAEIEKLHLSVMNSCALTFGSSTLDITIIAEMEEEFNMPIKDLVMHLRSALKKYSM</sequence>
<feature type="compositionally biased region" description="Low complexity" evidence="5">
    <location>
        <begin position="82"/>
        <end position="97"/>
    </location>
</feature>
<dbReference type="EMBL" id="OX459121">
    <property type="protein sequence ID" value="CAI9104180.1"/>
    <property type="molecule type" value="Genomic_DNA"/>
</dbReference>
<evidence type="ECO:0000313" key="8">
    <source>
        <dbReference type="Proteomes" id="UP001161247"/>
    </source>
</evidence>
<keyword evidence="8" id="KW-1185">Reference proteome</keyword>